<dbReference type="AlphaFoldDB" id="A0A0E4G917"/>
<dbReference type="PANTHER" id="PTHR30435">
    <property type="entry name" value="FLAGELLAR PROTEIN"/>
    <property type="match status" value="1"/>
</dbReference>
<dbReference type="InterPro" id="IPR019776">
    <property type="entry name" value="Flagellar_basal_body_rod_CS"/>
</dbReference>
<dbReference type="InterPro" id="IPR010930">
    <property type="entry name" value="Flg_bb/hook_C_dom"/>
</dbReference>
<comment type="similarity">
    <text evidence="1 2">Belongs to the flagella basal body rod proteins family.</text>
</comment>
<evidence type="ECO:0000259" key="3">
    <source>
        <dbReference type="Pfam" id="PF00460"/>
    </source>
</evidence>
<dbReference type="Proteomes" id="UP000045545">
    <property type="component" value="Unassembled WGS sequence"/>
</dbReference>
<keyword evidence="7" id="KW-1185">Reference proteome</keyword>
<dbReference type="Pfam" id="PF22692">
    <property type="entry name" value="LlgE_F_G_D1"/>
    <property type="match status" value="1"/>
</dbReference>
<dbReference type="Pfam" id="PF00460">
    <property type="entry name" value="Flg_bb_rod"/>
    <property type="match status" value="1"/>
</dbReference>
<gene>
    <name evidence="6" type="ORF">271</name>
</gene>
<dbReference type="PROSITE" id="PS00588">
    <property type="entry name" value="FLAGELLA_BB_ROD"/>
    <property type="match status" value="1"/>
</dbReference>
<evidence type="ECO:0000259" key="5">
    <source>
        <dbReference type="Pfam" id="PF22692"/>
    </source>
</evidence>
<dbReference type="InterPro" id="IPR053967">
    <property type="entry name" value="LlgE_F_G-like_D1"/>
</dbReference>
<comment type="subcellular location">
    <subcellularLocation>
        <location evidence="2">Bacterial flagellum basal body</location>
    </subcellularLocation>
</comment>
<keyword evidence="6" id="KW-0282">Flagellum</keyword>
<dbReference type="EMBL" id="CGIH01000004">
    <property type="protein sequence ID" value="CFX03368.1"/>
    <property type="molecule type" value="Genomic_DNA"/>
</dbReference>
<feature type="domain" description="Flagellar hook protein FlgE/F/G-like D1" evidence="5">
    <location>
        <begin position="101"/>
        <end position="168"/>
    </location>
</feature>
<evidence type="ECO:0000259" key="4">
    <source>
        <dbReference type="Pfam" id="PF06429"/>
    </source>
</evidence>
<organism evidence="6 7">
    <name type="scientific">Syntrophomonas zehnderi OL-4</name>
    <dbReference type="NCBI Taxonomy" id="690567"/>
    <lineage>
        <taxon>Bacteria</taxon>
        <taxon>Bacillati</taxon>
        <taxon>Bacillota</taxon>
        <taxon>Clostridia</taxon>
        <taxon>Eubacteriales</taxon>
        <taxon>Syntrophomonadaceae</taxon>
        <taxon>Syntrophomonas</taxon>
    </lineage>
</organism>
<dbReference type="PANTHER" id="PTHR30435:SF19">
    <property type="entry name" value="FLAGELLAR BASAL-BODY ROD PROTEIN FLGG"/>
    <property type="match status" value="1"/>
</dbReference>
<proteinExistence type="inferred from homology"/>
<evidence type="ECO:0000256" key="2">
    <source>
        <dbReference type="RuleBase" id="RU362116"/>
    </source>
</evidence>
<dbReference type="InterPro" id="IPR037925">
    <property type="entry name" value="FlgE/F/G-like"/>
</dbReference>
<dbReference type="OrthoDB" id="9800375at2"/>
<keyword evidence="2" id="KW-0975">Bacterial flagellum</keyword>
<dbReference type="RefSeq" id="WP_046494928.1">
    <property type="nucleotide sequence ID" value="NZ_CGIH01000004.1"/>
</dbReference>
<evidence type="ECO:0000256" key="1">
    <source>
        <dbReference type="ARBA" id="ARBA00009677"/>
    </source>
</evidence>
<evidence type="ECO:0000313" key="6">
    <source>
        <dbReference type="EMBL" id="CFX03368.1"/>
    </source>
</evidence>
<dbReference type="NCBIfam" id="TIGR03506">
    <property type="entry name" value="FlgEFG_subfam"/>
    <property type="match status" value="1"/>
</dbReference>
<protein>
    <submittedName>
        <fullName evidence="6">Flagellar basal-body rod FlgF</fullName>
    </submittedName>
</protein>
<dbReference type="GO" id="GO:0071978">
    <property type="term" value="P:bacterial-type flagellum-dependent swarming motility"/>
    <property type="evidence" value="ECO:0007669"/>
    <property type="project" value="TreeGrafter"/>
</dbReference>
<feature type="domain" description="Flagellar basal-body/hook protein C-terminal" evidence="4">
    <location>
        <begin position="212"/>
        <end position="255"/>
    </location>
</feature>
<dbReference type="GO" id="GO:0030694">
    <property type="term" value="C:bacterial-type flagellum basal body, rod"/>
    <property type="evidence" value="ECO:0007669"/>
    <property type="project" value="InterPro"/>
</dbReference>
<keyword evidence="6" id="KW-0966">Cell projection</keyword>
<dbReference type="InterPro" id="IPR001444">
    <property type="entry name" value="Flag_bb_rod_N"/>
</dbReference>
<dbReference type="Pfam" id="PF06429">
    <property type="entry name" value="Flg_bbr_C"/>
    <property type="match status" value="1"/>
</dbReference>
<feature type="domain" description="Flagellar basal body rod protein N-terminal" evidence="3">
    <location>
        <begin position="5"/>
        <end position="35"/>
    </location>
</feature>
<name>A0A0E4G917_9FIRM</name>
<reference evidence="6 7" key="1">
    <citation type="submission" date="2015-03" db="EMBL/GenBank/DDBJ databases">
        <authorList>
            <person name="Murphy D."/>
        </authorList>
    </citation>
    <scope>NUCLEOTIDE SEQUENCE [LARGE SCALE GENOMIC DNA]</scope>
    <source>
        <strain evidence="6 7">OL-4</strain>
    </source>
</reference>
<keyword evidence="6" id="KW-0969">Cilium</keyword>
<evidence type="ECO:0000313" key="7">
    <source>
        <dbReference type="Proteomes" id="UP000045545"/>
    </source>
</evidence>
<dbReference type="STRING" id="690567.271"/>
<dbReference type="InterPro" id="IPR012836">
    <property type="entry name" value="FlgF"/>
</dbReference>
<sequence>MIKGLYTAASGMMLQMNKQDVVANNIANVNTGGYKKDSVICQSFPAMLISRVGESREIDGKEEMLPPVIIGSLGTGAVVRDIVTDHSQGNIAPTNNPADLAISNEGYFVILTPQGERFTRDGSFKINNEGILVTNQGQPVLSADNETIQILDVDQAARGFDVDKNGRIIINNQEMARLKIVDFADKRQLEKEGAWLRVKEGGYTQVDNPGIVQGYLEQSNVNAVKEMVNLINVVRAYESCQKVVQAEDELLGIAIDKVGSIS</sequence>
<dbReference type="InterPro" id="IPR020013">
    <property type="entry name" value="Flagellar_FlgE/F/G"/>
</dbReference>
<dbReference type="SUPFAM" id="SSF117143">
    <property type="entry name" value="Flagellar hook protein flgE"/>
    <property type="match status" value="1"/>
</dbReference>
<dbReference type="NCBIfam" id="TIGR02490">
    <property type="entry name" value="flgF"/>
    <property type="match status" value="1"/>
</dbReference>
<accession>A0A0E4G917</accession>